<dbReference type="InParanoid" id="A0A482WVC3"/>
<evidence type="ECO:0000256" key="2">
    <source>
        <dbReference type="SAM" id="MobiDB-lite"/>
    </source>
</evidence>
<feature type="compositionally biased region" description="Acidic residues" evidence="2">
    <location>
        <begin position="100"/>
        <end position="110"/>
    </location>
</feature>
<keyword evidence="4" id="KW-1185">Reference proteome</keyword>
<evidence type="ECO:0008006" key="5">
    <source>
        <dbReference type="Google" id="ProtNLM"/>
    </source>
</evidence>
<dbReference type="FunCoup" id="A0A482WVC3">
    <property type="interactions" value="1068"/>
</dbReference>
<dbReference type="EMBL" id="QKKF02024953">
    <property type="protein sequence ID" value="RZF37212.1"/>
    <property type="molecule type" value="Genomic_DNA"/>
</dbReference>
<proteinExistence type="inferred from homology"/>
<dbReference type="OrthoDB" id="6615344at2759"/>
<dbReference type="STRING" id="195883.A0A482WVC3"/>
<organism evidence="3 4">
    <name type="scientific">Laodelphax striatellus</name>
    <name type="common">Small brown planthopper</name>
    <name type="synonym">Delphax striatella</name>
    <dbReference type="NCBI Taxonomy" id="195883"/>
    <lineage>
        <taxon>Eukaryota</taxon>
        <taxon>Metazoa</taxon>
        <taxon>Ecdysozoa</taxon>
        <taxon>Arthropoda</taxon>
        <taxon>Hexapoda</taxon>
        <taxon>Insecta</taxon>
        <taxon>Pterygota</taxon>
        <taxon>Neoptera</taxon>
        <taxon>Paraneoptera</taxon>
        <taxon>Hemiptera</taxon>
        <taxon>Auchenorrhyncha</taxon>
        <taxon>Fulgoroidea</taxon>
        <taxon>Delphacidae</taxon>
        <taxon>Criomorphinae</taxon>
        <taxon>Laodelphax</taxon>
    </lineage>
</organism>
<dbReference type="GO" id="GO:0005737">
    <property type="term" value="C:cytoplasm"/>
    <property type="evidence" value="ECO:0007669"/>
    <property type="project" value="TreeGrafter"/>
</dbReference>
<protein>
    <recommendedName>
        <fullName evidence="5">Protein CDV3 homolog</fullName>
    </recommendedName>
</protein>
<dbReference type="Pfam" id="PF15359">
    <property type="entry name" value="CDV3"/>
    <property type="match status" value="1"/>
</dbReference>
<comment type="caution">
    <text evidence="3">The sequence shown here is derived from an EMBL/GenBank/DDBJ whole genome shotgun (WGS) entry which is preliminary data.</text>
</comment>
<reference evidence="3 4" key="1">
    <citation type="journal article" date="2017" name="Gigascience">
        <title>Genome sequence of the small brown planthopper, Laodelphax striatellus.</title>
        <authorList>
            <person name="Zhu J."/>
            <person name="Jiang F."/>
            <person name="Wang X."/>
            <person name="Yang P."/>
            <person name="Bao Y."/>
            <person name="Zhao W."/>
            <person name="Wang W."/>
            <person name="Lu H."/>
            <person name="Wang Q."/>
            <person name="Cui N."/>
            <person name="Li J."/>
            <person name="Chen X."/>
            <person name="Luo L."/>
            <person name="Yu J."/>
            <person name="Kang L."/>
            <person name="Cui F."/>
        </authorList>
    </citation>
    <scope>NUCLEOTIDE SEQUENCE [LARGE SCALE GENOMIC DNA]</scope>
    <source>
        <strain evidence="3">Lst14</strain>
    </source>
</reference>
<dbReference type="PANTHER" id="PTHR16284:SF13">
    <property type="entry name" value="PROTEIN CDV3 HOMOLOG"/>
    <property type="match status" value="1"/>
</dbReference>
<gene>
    <name evidence="3" type="ORF">LSTR_LSTR016932</name>
</gene>
<evidence type="ECO:0000313" key="3">
    <source>
        <dbReference type="EMBL" id="RZF37212.1"/>
    </source>
</evidence>
<dbReference type="InterPro" id="IPR026806">
    <property type="entry name" value="CDV3"/>
</dbReference>
<sequence>MADLDDFFAKKDRKKLKGTKFTTADELSKKLEECGKRTERIRKEKLQTTNGQDDGDSVDDNQEDDEWKEFEEQKKDYSGLKIQNLIIVEDEDKGGVGMNGEEDDMEENEAGEMVPRRKETGPWKCVSQPQPEESALKPVEAKERVHGSYLPPHLRNVSQQNNHPLTTSSARMLKTHAAPNVNNEDLFPTLLTAKSVADQSAWGKKKRDVGVGFEEICNSKSHSSRCFETTNSVNRSGKLCLENKFGALTNDQ</sequence>
<evidence type="ECO:0000256" key="1">
    <source>
        <dbReference type="ARBA" id="ARBA00006062"/>
    </source>
</evidence>
<comment type="similarity">
    <text evidence="1">Belongs to the CDV3 family.</text>
</comment>
<dbReference type="PANTHER" id="PTHR16284">
    <property type="entry name" value="PROTEIN CDV3 HOMOLOG"/>
    <property type="match status" value="1"/>
</dbReference>
<evidence type="ECO:0000313" key="4">
    <source>
        <dbReference type="Proteomes" id="UP000291343"/>
    </source>
</evidence>
<dbReference type="Proteomes" id="UP000291343">
    <property type="component" value="Unassembled WGS sequence"/>
</dbReference>
<accession>A0A482WVC3</accession>
<dbReference type="AlphaFoldDB" id="A0A482WVC3"/>
<name>A0A482WVC3_LAOST</name>
<feature type="region of interest" description="Disordered" evidence="2">
    <location>
        <begin position="38"/>
        <end position="74"/>
    </location>
</feature>
<feature type="region of interest" description="Disordered" evidence="2">
    <location>
        <begin position="91"/>
        <end position="137"/>
    </location>
</feature>
<feature type="compositionally biased region" description="Acidic residues" evidence="2">
    <location>
        <begin position="53"/>
        <end position="69"/>
    </location>
</feature>